<reference evidence="3" key="1">
    <citation type="submission" date="2021-05" db="EMBL/GenBank/DDBJ databases">
        <title>Genome of Sphingobium sp. strain.</title>
        <authorList>
            <person name="Fan R."/>
        </authorList>
    </citation>
    <scope>NUCLEOTIDE SEQUENCE</scope>
    <source>
        <strain evidence="3">H33</strain>
    </source>
</reference>
<evidence type="ECO:0000313" key="4">
    <source>
        <dbReference type="Proteomes" id="UP001138757"/>
    </source>
</evidence>
<name>A0A9X1DF80_9SPHN</name>
<keyword evidence="4" id="KW-1185">Reference proteome</keyword>
<keyword evidence="2" id="KW-0472">Membrane</keyword>
<protein>
    <submittedName>
        <fullName evidence="3">Uncharacterized protein</fullName>
    </submittedName>
</protein>
<feature type="region of interest" description="Disordered" evidence="1">
    <location>
        <begin position="165"/>
        <end position="209"/>
    </location>
</feature>
<evidence type="ECO:0000256" key="1">
    <source>
        <dbReference type="SAM" id="MobiDB-lite"/>
    </source>
</evidence>
<dbReference type="RefSeq" id="WP_214625087.1">
    <property type="nucleotide sequence ID" value="NZ_JAHGAW010000013.1"/>
</dbReference>
<feature type="region of interest" description="Disordered" evidence="1">
    <location>
        <begin position="101"/>
        <end position="140"/>
    </location>
</feature>
<comment type="caution">
    <text evidence="3">The sequence shown here is derived from an EMBL/GenBank/DDBJ whole genome shotgun (WGS) entry which is preliminary data.</text>
</comment>
<evidence type="ECO:0000256" key="2">
    <source>
        <dbReference type="SAM" id="Phobius"/>
    </source>
</evidence>
<proteinExistence type="predicted"/>
<dbReference type="AlphaFoldDB" id="A0A9X1DF80"/>
<evidence type="ECO:0000313" key="3">
    <source>
        <dbReference type="EMBL" id="MBT2188827.1"/>
    </source>
</evidence>
<feature type="transmembrane region" description="Helical" evidence="2">
    <location>
        <begin position="66"/>
        <end position="90"/>
    </location>
</feature>
<keyword evidence="2" id="KW-0812">Transmembrane</keyword>
<gene>
    <name evidence="3" type="ORF">KK488_17925</name>
</gene>
<dbReference type="EMBL" id="JAHGAW010000013">
    <property type="protein sequence ID" value="MBT2188827.1"/>
    <property type="molecule type" value="Genomic_DNA"/>
</dbReference>
<feature type="transmembrane region" description="Helical" evidence="2">
    <location>
        <begin position="27"/>
        <end position="46"/>
    </location>
</feature>
<sequence>MNSHALVKVETGRSRLERALGARGARLLLATGGTAAVVLSIPTPLIEQIATSSGLNEISRLFEPPIGLGTRILLAGGLALVPAAIVWALWAPRHPAVSRGPAWAERDEDDHDYDYGSGPAVDPVQVSEQDNSDNDGDADEMMQARKQSSGWGAIIRLVRGGFNDNAEGRDGMLPKLRRRDRHPDAPPRPPLSASRDLPPHEGRSGAQRLTEAEAPRAFSDAVAFIQPQRAAAVAPPPRSPEPMSDEDIARVLGAMPRSPAPLSAEEVSRVIDAIPANKPATTAPAPAVASPPGRDASLLSRKIDLPLIEGADLAALAARFEQGLGKREAIVHAEEARHSLDSRIAFAQPDPSVRAALRAQRPLEVVPASATPAAPTVDVRTAEPTLHLDVTVEQALNSALATLRKLTEQGRR</sequence>
<feature type="compositionally biased region" description="Acidic residues" evidence="1">
    <location>
        <begin position="130"/>
        <end position="140"/>
    </location>
</feature>
<accession>A0A9X1DF80</accession>
<dbReference type="Proteomes" id="UP001138757">
    <property type="component" value="Unassembled WGS sequence"/>
</dbReference>
<keyword evidence="2" id="KW-1133">Transmembrane helix</keyword>
<organism evidence="3 4">
    <name type="scientific">Sphingobium nicotianae</name>
    <dbReference type="NCBI Taxonomy" id="2782607"/>
    <lineage>
        <taxon>Bacteria</taxon>
        <taxon>Pseudomonadati</taxon>
        <taxon>Pseudomonadota</taxon>
        <taxon>Alphaproteobacteria</taxon>
        <taxon>Sphingomonadales</taxon>
        <taxon>Sphingomonadaceae</taxon>
        <taxon>Sphingobium</taxon>
    </lineage>
</organism>